<sequence length="357" mass="38719">MDHSDSLLTRTYRLGATGYIGGDALHAIVKVHPEYDITALVRNPDKGAQVAVDYPKVKLVYGDLDSCDLIVEESQKADIVCNWADADHEAAAKAIIKGLSARQSEKPGYLIHTSGTGILMYTDLDQKIFGEDATKIHDDWDNIQEMITGIPDHAPHRNVDKVVQSVRDGKAVKSAIVCPPCIYGAGRGPGNQTSVQVPLLAQNTLKQGHGIQVGAGKTFWTQIHVHDLSDLYLKLVEAAAADGGSATWNDEGYYFCESGDLVWGEVAHQVAKSAHKQGFIREDQVKEYSPEEVKKLAAWGPALWGCNSRCRAIRAKKLLGWSASSPSLKDEIDATVLFQAKKLELVPGHAKIAAGDA</sequence>
<dbReference type="Gene3D" id="3.40.50.720">
    <property type="entry name" value="NAD(P)-binding Rossmann-like Domain"/>
    <property type="match status" value="1"/>
</dbReference>
<dbReference type="GO" id="GO:0004029">
    <property type="term" value="F:aldehyde dehydrogenase (NAD+) activity"/>
    <property type="evidence" value="ECO:0007669"/>
    <property type="project" value="TreeGrafter"/>
</dbReference>
<dbReference type="InterPro" id="IPR036291">
    <property type="entry name" value="NAD(P)-bd_dom_sf"/>
</dbReference>
<dbReference type="Pfam" id="PF13460">
    <property type="entry name" value="NAD_binding_10"/>
    <property type="match status" value="1"/>
</dbReference>
<dbReference type="SUPFAM" id="SSF51735">
    <property type="entry name" value="NAD(P)-binding Rossmann-fold domains"/>
    <property type="match status" value="1"/>
</dbReference>
<name>A0A4S9XNZ6_AURPU</name>
<evidence type="ECO:0000313" key="3">
    <source>
        <dbReference type="Proteomes" id="UP000310039"/>
    </source>
</evidence>
<dbReference type="PANTHER" id="PTHR48079">
    <property type="entry name" value="PROTEIN YEEZ"/>
    <property type="match status" value="1"/>
</dbReference>
<accession>A0A4S9XNZ6</accession>
<proteinExistence type="predicted"/>
<feature type="domain" description="NAD(P)-binding" evidence="1">
    <location>
        <begin position="15"/>
        <end position="100"/>
    </location>
</feature>
<dbReference type="InterPro" id="IPR051783">
    <property type="entry name" value="NAD(P)-dependent_oxidoreduct"/>
</dbReference>
<comment type="caution">
    <text evidence="2">The sequence shown here is derived from an EMBL/GenBank/DDBJ whole genome shotgun (WGS) entry which is preliminary data.</text>
</comment>
<dbReference type="Proteomes" id="UP000310039">
    <property type="component" value="Unassembled WGS sequence"/>
</dbReference>
<dbReference type="GO" id="GO:0005737">
    <property type="term" value="C:cytoplasm"/>
    <property type="evidence" value="ECO:0007669"/>
    <property type="project" value="TreeGrafter"/>
</dbReference>
<reference evidence="2 3" key="1">
    <citation type="submission" date="2018-10" db="EMBL/GenBank/DDBJ databases">
        <title>Fifty Aureobasidium pullulans genomes reveal a recombining polyextremotolerant generalist.</title>
        <authorList>
            <person name="Gostincar C."/>
            <person name="Turk M."/>
            <person name="Zajc J."/>
            <person name="Gunde-Cimerman N."/>
        </authorList>
    </citation>
    <scope>NUCLEOTIDE SEQUENCE [LARGE SCALE GENOMIC DNA]</scope>
    <source>
        <strain evidence="2 3">EXF-3403</strain>
    </source>
</reference>
<dbReference type="PANTHER" id="PTHR48079:SF6">
    <property type="entry name" value="NAD(P)-BINDING DOMAIN-CONTAINING PROTEIN-RELATED"/>
    <property type="match status" value="1"/>
</dbReference>
<protein>
    <submittedName>
        <fullName evidence="2">NAD(P)-binding protein</fullName>
    </submittedName>
</protein>
<gene>
    <name evidence="2" type="ORF">D6C84_06439</name>
</gene>
<organism evidence="2 3">
    <name type="scientific">Aureobasidium pullulans</name>
    <name type="common">Black yeast</name>
    <name type="synonym">Pullularia pullulans</name>
    <dbReference type="NCBI Taxonomy" id="5580"/>
    <lineage>
        <taxon>Eukaryota</taxon>
        <taxon>Fungi</taxon>
        <taxon>Dikarya</taxon>
        <taxon>Ascomycota</taxon>
        <taxon>Pezizomycotina</taxon>
        <taxon>Dothideomycetes</taxon>
        <taxon>Dothideomycetidae</taxon>
        <taxon>Dothideales</taxon>
        <taxon>Saccotheciaceae</taxon>
        <taxon>Aureobasidium</taxon>
    </lineage>
</organism>
<dbReference type="AlphaFoldDB" id="A0A4S9XNZ6"/>
<evidence type="ECO:0000259" key="1">
    <source>
        <dbReference type="Pfam" id="PF13460"/>
    </source>
</evidence>
<dbReference type="InterPro" id="IPR016040">
    <property type="entry name" value="NAD(P)-bd_dom"/>
</dbReference>
<evidence type="ECO:0000313" key="2">
    <source>
        <dbReference type="EMBL" id="THZ81612.1"/>
    </source>
</evidence>
<dbReference type="EMBL" id="QZBT01000096">
    <property type="protein sequence ID" value="THZ81612.1"/>
    <property type="molecule type" value="Genomic_DNA"/>
</dbReference>